<dbReference type="InterPro" id="IPR004378">
    <property type="entry name" value="F420H2_quin_Rdtase"/>
</dbReference>
<evidence type="ECO:0000256" key="2">
    <source>
        <dbReference type="ARBA" id="ARBA00049106"/>
    </source>
</evidence>
<evidence type="ECO:0000313" key="3">
    <source>
        <dbReference type="EMBL" id="GAS94566.1"/>
    </source>
</evidence>
<name>A0A100WAH5_MYCCR</name>
<evidence type="ECO:0000313" key="4">
    <source>
        <dbReference type="Proteomes" id="UP000069443"/>
    </source>
</evidence>
<dbReference type="InterPro" id="IPR012349">
    <property type="entry name" value="Split_barrel_FMN-bd"/>
</dbReference>
<dbReference type="GO" id="GO:0016491">
    <property type="term" value="F:oxidoreductase activity"/>
    <property type="evidence" value="ECO:0007669"/>
    <property type="project" value="InterPro"/>
</dbReference>
<organism evidence="3 4">
    <name type="scientific">Mycolicibacterium canariasense</name>
    <name type="common">Mycobacterium canariasense</name>
    <dbReference type="NCBI Taxonomy" id="228230"/>
    <lineage>
        <taxon>Bacteria</taxon>
        <taxon>Bacillati</taxon>
        <taxon>Actinomycetota</taxon>
        <taxon>Actinomycetes</taxon>
        <taxon>Mycobacteriales</taxon>
        <taxon>Mycobacteriaceae</taxon>
        <taxon>Mycolicibacterium</taxon>
    </lineage>
</organism>
<evidence type="ECO:0000256" key="1">
    <source>
        <dbReference type="ARBA" id="ARBA00008710"/>
    </source>
</evidence>
<proteinExistence type="inferred from homology"/>
<dbReference type="AlphaFoldDB" id="A0A100WAH5"/>
<accession>A0A100WAH5</accession>
<comment type="similarity">
    <text evidence="1">Belongs to the F420H(2)-dependent quinone reductase family.</text>
</comment>
<dbReference type="GO" id="GO:0070967">
    <property type="term" value="F:coenzyme F420 binding"/>
    <property type="evidence" value="ECO:0007669"/>
    <property type="project" value="TreeGrafter"/>
</dbReference>
<comment type="caution">
    <text evidence="3">The sequence shown here is derived from an EMBL/GenBank/DDBJ whole genome shotgun (WGS) entry which is preliminary data.</text>
</comment>
<protein>
    <recommendedName>
        <fullName evidence="5">DUF385 domain-containing protein</fullName>
    </recommendedName>
</protein>
<dbReference type="RefSeq" id="WP_062655849.1">
    <property type="nucleotide sequence ID" value="NZ_BCSY01000035.1"/>
</dbReference>
<dbReference type="EMBL" id="BCSY01000035">
    <property type="protein sequence ID" value="GAS94566.1"/>
    <property type="molecule type" value="Genomic_DNA"/>
</dbReference>
<keyword evidence="4" id="KW-1185">Reference proteome</keyword>
<dbReference type="Gene3D" id="2.30.110.10">
    <property type="entry name" value="Electron Transport, Fmn-binding Protein, Chain A"/>
    <property type="match status" value="1"/>
</dbReference>
<reference evidence="4" key="2">
    <citation type="submission" date="2016-02" db="EMBL/GenBank/DDBJ databases">
        <title>Draft genome sequence of five rapidly growing Mycobacterium species.</title>
        <authorList>
            <person name="Katahira K."/>
            <person name="Gotou Y."/>
            <person name="Iida K."/>
            <person name="Ogura Y."/>
            <person name="Hayashi T."/>
        </authorList>
    </citation>
    <scope>NUCLEOTIDE SEQUENCE [LARGE SCALE GENOMIC DNA]</scope>
    <source>
        <strain evidence="4">JCM15298</strain>
    </source>
</reference>
<dbReference type="PANTHER" id="PTHR39428">
    <property type="entry name" value="F420H(2)-DEPENDENT QUINONE REDUCTASE RV1261C"/>
    <property type="match status" value="1"/>
</dbReference>
<evidence type="ECO:0008006" key="5">
    <source>
        <dbReference type="Google" id="ProtNLM"/>
    </source>
</evidence>
<dbReference type="GO" id="GO:0005886">
    <property type="term" value="C:plasma membrane"/>
    <property type="evidence" value="ECO:0007669"/>
    <property type="project" value="TreeGrafter"/>
</dbReference>
<dbReference type="Proteomes" id="UP000069443">
    <property type="component" value="Unassembled WGS sequence"/>
</dbReference>
<gene>
    <name evidence="3" type="ORF">RMCC_1532</name>
</gene>
<reference evidence="4" key="1">
    <citation type="journal article" date="2016" name="Genome Announc.">
        <title>Draft Genome Sequences of Five Rapidly Growing Mycobacterium Species, M. thermoresistibile, M. fortuitum subsp. acetamidolyticum, M. canariasense, M. brisbanense, and M. novocastrense.</title>
        <authorList>
            <person name="Katahira K."/>
            <person name="Ogura Y."/>
            <person name="Gotoh Y."/>
            <person name="Hayashi T."/>
        </authorList>
    </citation>
    <scope>NUCLEOTIDE SEQUENCE [LARGE SCALE GENOMIC DNA]</scope>
    <source>
        <strain evidence="4">JCM15298</strain>
    </source>
</reference>
<dbReference type="OrthoDB" id="8225825at2"/>
<dbReference type="STRING" id="228230.RMCC_1532"/>
<dbReference type="PANTHER" id="PTHR39428:SF1">
    <property type="entry name" value="F420H(2)-DEPENDENT QUINONE REDUCTASE RV1261C"/>
    <property type="match status" value="1"/>
</dbReference>
<comment type="catalytic activity">
    <reaction evidence="2">
        <text>oxidized coenzyme F420-(gamma-L-Glu)(n) + a quinol + H(+) = reduced coenzyme F420-(gamma-L-Glu)(n) + a quinone</text>
        <dbReference type="Rhea" id="RHEA:39663"/>
        <dbReference type="Rhea" id="RHEA-COMP:12939"/>
        <dbReference type="Rhea" id="RHEA-COMP:14378"/>
        <dbReference type="ChEBI" id="CHEBI:15378"/>
        <dbReference type="ChEBI" id="CHEBI:24646"/>
        <dbReference type="ChEBI" id="CHEBI:132124"/>
        <dbReference type="ChEBI" id="CHEBI:133980"/>
        <dbReference type="ChEBI" id="CHEBI:139511"/>
    </reaction>
</comment>
<dbReference type="Pfam" id="PF04075">
    <property type="entry name" value="F420H2_quin_red"/>
    <property type="match status" value="1"/>
</dbReference>
<sequence>MVSSEESQPERGGIVGVVRRAVLAVGHHDWAAPIRRSSVAADRVLYRITRGRWTVTAVSRIPAVTLMVSNARGAVVVVPLQYLAIGGHRYIVGTNWSRPNHPLWTSWLMNRPECRINIGGDETDCTATLLEGQARDTVWRQILQRSPYHADCERKSGRQPRVFRLDCTVTAAHRRH</sequence>